<evidence type="ECO:0000313" key="2">
    <source>
        <dbReference type="EMBL" id="KAH7116915.1"/>
    </source>
</evidence>
<dbReference type="AlphaFoldDB" id="A0A9P9IEY5"/>
<feature type="compositionally biased region" description="Acidic residues" evidence="1">
    <location>
        <begin position="162"/>
        <end position="205"/>
    </location>
</feature>
<keyword evidence="3" id="KW-1185">Reference proteome</keyword>
<reference evidence="2" key="1">
    <citation type="journal article" date="2021" name="Nat. Commun.">
        <title>Genetic determinants of endophytism in the Arabidopsis root mycobiome.</title>
        <authorList>
            <person name="Mesny F."/>
            <person name="Miyauchi S."/>
            <person name="Thiergart T."/>
            <person name="Pickel B."/>
            <person name="Atanasova L."/>
            <person name="Karlsson M."/>
            <person name="Huettel B."/>
            <person name="Barry K.W."/>
            <person name="Haridas S."/>
            <person name="Chen C."/>
            <person name="Bauer D."/>
            <person name="Andreopoulos W."/>
            <person name="Pangilinan J."/>
            <person name="LaButti K."/>
            <person name="Riley R."/>
            <person name="Lipzen A."/>
            <person name="Clum A."/>
            <person name="Drula E."/>
            <person name="Henrissat B."/>
            <person name="Kohler A."/>
            <person name="Grigoriev I.V."/>
            <person name="Martin F.M."/>
            <person name="Hacquard S."/>
        </authorList>
    </citation>
    <scope>NUCLEOTIDE SEQUENCE</scope>
    <source>
        <strain evidence="2">MPI-CAGE-CH-0243</strain>
    </source>
</reference>
<name>A0A9P9IEY5_9PLEO</name>
<protein>
    <submittedName>
        <fullName evidence="2">Uncharacterized protein</fullName>
    </submittedName>
</protein>
<accession>A0A9P9IEY5</accession>
<gene>
    <name evidence="2" type="ORF">B0J11DRAFT_509936</name>
</gene>
<evidence type="ECO:0000256" key="1">
    <source>
        <dbReference type="SAM" id="MobiDB-lite"/>
    </source>
</evidence>
<dbReference type="EMBL" id="JAGMWT010000014">
    <property type="protein sequence ID" value="KAH7116915.1"/>
    <property type="molecule type" value="Genomic_DNA"/>
</dbReference>
<organism evidence="2 3">
    <name type="scientific">Dendryphion nanum</name>
    <dbReference type="NCBI Taxonomy" id="256645"/>
    <lineage>
        <taxon>Eukaryota</taxon>
        <taxon>Fungi</taxon>
        <taxon>Dikarya</taxon>
        <taxon>Ascomycota</taxon>
        <taxon>Pezizomycotina</taxon>
        <taxon>Dothideomycetes</taxon>
        <taxon>Pleosporomycetidae</taxon>
        <taxon>Pleosporales</taxon>
        <taxon>Torulaceae</taxon>
        <taxon>Dendryphion</taxon>
    </lineage>
</organism>
<evidence type="ECO:0000313" key="3">
    <source>
        <dbReference type="Proteomes" id="UP000700596"/>
    </source>
</evidence>
<dbReference type="Proteomes" id="UP000700596">
    <property type="component" value="Unassembled WGS sequence"/>
</dbReference>
<proteinExistence type="predicted"/>
<feature type="region of interest" description="Disordered" evidence="1">
    <location>
        <begin position="162"/>
        <end position="230"/>
    </location>
</feature>
<sequence>MNANYAAQICASYAPPPGCYRWPPLTSFPCRTCGQILLFDTFKGLDGLDYFSPQTAHCPRKTPLLTCEQRAVLTCAQTKVARELQESCRLVTKGLQDLLARWGTTMQTCLNRANMGQVRDGAREPMLRNVCDTQDEARICEEALKRALASCQKKLWEVEEEDLVVPEEEEEEDLVVPEEEEEEDLVVPEEEEEEEDSPEDSDSDSDATIVPEEQKTKRKQERKMVKKEEMKKKADEEIGAWLWTGQNAFKNKEIGRKKTLKKAGDTKKRLVAVKDDVYADIGKWEVSYFARFKYRVETLEDFLKPHDFTSRKPHPLPILDVGQDVVFF</sequence>
<comment type="caution">
    <text evidence="2">The sequence shown here is derived from an EMBL/GenBank/DDBJ whole genome shotgun (WGS) entry which is preliminary data.</text>
</comment>